<gene>
    <name evidence="1" type="ORF">AB0763_08780</name>
</gene>
<dbReference type="KEGG" id="vih:AB0763_08780"/>
<dbReference type="Gene3D" id="1.20.58.320">
    <property type="entry name" value="TPR-like"/>
    <property type="match status" value="1"/>
</dbReference>
<dbReference type="SUPFAM" id="SSF48452">
    <property type="entry name" value="TPR-like"/>
    <property type="match status" value="1"/>
</dbReference>
<dbReference type="Gene3D" id="1.25.40.10">
    <property type="entry name" value="Tetratricopeptide repeat domain"/>
    <property type="match status" value="1"/>
</dbReference>
<dbReference type="RefSeq" id="WP_306100375.1">
    <property type="nucleotide sequence ID" value="NZ_CP162601.1"/>
</dbReference>
<name>A0AB39HC94_9VIBR</name>
<proteinExistence type="predicted"/>
<dbReference type="EMBL" id="CP162601">
    <property type="protein sequence ID" value="XDK24317.1"/>
    <property type="molecule type" value="Genomic_DNA"/>
</dbReference>
<organism evidence="1">
    <name type="scientific">Vibrio sp. HB236076</name>
    <dbReference type="NCBI Taxonomy" id="3232307"/>
    <lineage>
        <taxon>Bacteria</taxon>
        <taxon>Pseudomonadati</taxon>
        <taxon>Pseudomonadota</taxon>
        <taxon>Gammaproteobacteria</taxon>
        <taxon>Vibrionales</taxon>
        <taxon>Vibrionaceae</taxon>
        <taxon>Vibrio</taxon>
    </lineage>
</organism>
<evidence type="ECO:0000313" key="1">
    <source>
        <dbReference type="EMBL" id="XDK24317.1"/>
    </source>
</evidence>
<dbReference type="InterPro" id="IPR010323">
    <property type="entry name" value="DUF924"/>
</dbReference>
<dbReference type="Pfam" id="PF06041">
    <property type="entry name" value="DUF924"/>
    <property type="match status" value="1"/>
</dbReference>
<protein>
    <submittedName>
        <fullName evidence="1">DUF924 family protein</fullName>
    </submittedName>
</protein>
<dbReference type="InterPro" id="IPR011990">
    <property type="entry name" value="TPR-like_helical_dom_sf"/>
</dbReference>
<dbReference type="AlphaFoldDB" id="A0AB39HC94"/>
<accession>A0AB39HC94</accession>
<sequence>MPDSILDFWFNQTRPKQWWQKDPEFDAIIKQRFGDLHRQASAGELHSWRRNAQGALAEIIILDQFSRNLFRDQAAAFANDTMALTLSQVAIEKGFDQALVPAQRLFLYMPYMHSESAQIHREAVPLFESLGLEHNLEYELQHKAIIDRFGRYPHRNALLNRPSTKQEIDFLQQPNSRF</sequence>
<reference evidence="1" key="1">
    <citation type="submission" date="2024-07" db="EMBL/GenBank/DDBJ databases">
        <title>Genome Analysis of a Potential Novel Vibrio Species Secreting pH- and Thermo-stable Alginate Lyase and its Application in Producing Alginate Oligosaccharides.</title>
        <authorList>
            <person name="Huang H."/>
            <person name="Bao K."/>
        </authorList>
    </citation>
    <scope>NUCLEOTIDE SEQUENCE</scope>
    <source>
        <strain evidence="1">HB236076</strain>
    </source>
</reference>